<comment type="caution">
    <text evidence="2">The sequence shown here is derived from an EMBL/GenBank/DDBJ whole genome shotgun (WGS) entry which is preliminary data.</text>
</comment>
<keyword evidence="1" id="KW-0732">Signal</keyword>
<dbReference type="Proteomes" id="UP000318834">
    <property type="component" value="Unassembled WGS sequence"/>
</dbReference>
<evidence type="ECO:0000313" key="2">
    <source>
        <dbReference type="EMBL" id="TMI73990.1"/>
    </source>
</evidence>
<evidence type="ECO:0000313" key="3">
    <source>
        <dbReference type="Proteomes" id="UP000318834"/>
    </source>
</evidence>
<accession>A0A537IRR6</accession>
<protein>
    <submittedName>
        <fullName evidence="2">Uncharacterized protein</fullName>
    </submittedName>
</protein>
<dbReference type="SUPFAM" id="SSF48208">
    <property type="entry name" value="Six-hairpin glycosidases"/>
    <property type="match status" value="1"/>
</dbReference>
<feature type="chain" id="PRO_5022183155" evidence="1">
    <location>
        <begin position="29"/>
        <end position="350"/>
    </location>
</feature>
<name>A0A537IRR6_9BACT</name>
<gene>
    <name evidence="2" type="ORF">E6H05_08475</name>
</gene>
<feature type="signal peptide" evidence="1">
    <location>
        <begin position="1"/>
        <end position="28"/>
    </location>
</feature>
<sequence length="350" mass="39274">MRPRRSVNSAWILSVMLASWLAFGPAAGAESDPLPAVKQWESRMVSVGRTVCDLLGRPESTDQLLAQVYYDGTRVFFQMADYTNDASWVACAQRAEAVYRDRYVLPTQGAVPGHWNFTRGLAMDYLRSGDPASRRAVMLLAENAAFARDGTPPAWTMPAEDSREVAYAILSYLDAESVGAPRRARLAMLVEQALGHLDQWFGARTAPVITPFMAGLTAEALIKYYEQTRDPRIPPAIKLALNWLWAHAWISEKEAFWYDSRDTSAASPDLNLLIAPAYAWLYHQTGDSLYRDTGDRIFAGGVKYAWLGDGKHFNQNYRWSFDYVKWRRTTGSMQLHTRAAAVIGDGRDSD</sequence>
<proteinExistence type="predicted"/>
<dbReference type="EMBL" id="VBAP01000060">
    <property type="protein sequence ID" value="TMI73990.1"/>
    <property type="molecule type" value="Genomic_DNA"/>
</dbReference>
<evidence type="ECO:0000256" key="1">
    <source>
        <dbReference type="SAM" id="SignalP"/>
    </source>
</evidence>
<dbReference type="InterPro" id="IPR008928">
    <property type="entry name" value="6-hairpin_glycosidase_sf"/>
</dbReference>
<dbReference type="GO" id="GO:0005975">
    <property type="term" value="P:carbohydrate metabolic process"/>
    <property type="evidence" value="ECO:0007669"/>
    <property type="project" value="InterPro"/>
</dbReference>
<reference evidence="2 3" key="1">
    <citation type="journal article" date="2019" name="Nat. Microbiol.">
        <title>Mediterranean grassland soil C-N compound turnover is dependent on rainfall and depth, and is mediated by genomically divergent microorganisms.</title>
        <authorList>
            <person name="Diamond S."/>
            <person name="Andeer P.F."/>
            <person name="Li Z."/>
            <person name="Crits-Christoph A."/>
            <person name="Burstein D."/>
            <person name="Anantharaman K."/>
            <person name="Lane K.R."/>
            <person name="Thomas B.C."/>
            <person name="Pan C."/>
            <person name="Northen T.R."/>
            <person name="Banfield J.F."/>
        </authorList>
    </citation>
    <scope>NUCLEOTIDE SEQUENCE [LARGE SCALE GENOMIC DNA]</scope>
    <source>
        <strain evidence="2">NP_8</strain>
    </source>
</reference>
<organism evidence="2 3">
    <name type="scientific">Candidatus Segetimicrobium genomatis</name>
    <dbReference type="NCBI Taxonomy" id="2569760"/>
    <lineage>
        <taxon>Bacteria</taxon>
        <taxon>Bacillati</taxon>
        <taxon>Candidatus Sysuimicrobiota</taxon>
        <taxon>Candidatus Sysuimicrobiia</taxon>
        <taxon>Candidatus Sysuimicrobiales</taxon>
        <taxon>Candidatus Segetimicrobiaceae</taxon>
        <taxon>Candidatus Segetimicrobium</taxon>
    </lineage>
</organism>
<dbReference type="AlphaFoldDB" id="A0A537IRR6"/>